<dbReference type="AlphaFoldDB" id="A0A2H0VHY5"/>
<evidence type="ECO:0000313" key="5">
    <source>
        <dbReference type="EMBL" id="PIR98725.1"/>
    </source>
</evidence>
<dbReference type="SUPFAM" id="SSF58014">
    <property type="entry name" value="Coiled-coil domain of nucleotide exchange factor GrpE"/>
    <property type="match status" value="1"/>
</dbReference>
<evidence type="ECO:0000256" key="3">
    <source>
        <dbReference type="HAMAP-Rule" id="MF_01151"/>
    </source>
</evidence>
<dbReference type="Proteomes" id="UP000230796">
    <property type="component" value="Unassembled WGS sequence"/>
</dbReference>
<dbReference type="GO" id="GO:0006457">
    <property type="term" value="P:protein folding"/>
    <property type="evidence" value="ECO:0007669"/>
    <property type="project" value="InterPro"/>
</dbReference>
<dbReference type="Pfam" id="PF01025">
    <property type="entry name" value="GrpE"/>
    <property type="match status" value="1"/>
</dbReference>
<gene>
    <name evidence="3 5" type="primary">grpE</name>
    <name evidence="5" type="ORF">COT87_03170</name>
</gene>
<evidence type="ECO:0000256" key="2">
    <source>
        <dbReference type="ARBA" id="ARBA00023186"/>
    </source>
</evidence>
<dbReference type="GO" id="GO:0051087">
    <property type="term" value="F:protein-folding chaperone binding"/>
    <property type="evidence" value="ECO:0007669"/>
    <property type="project" value="InterPro"/>
</dbReference>
<dbReference type="GO" id="GO:0051082">
    <property type="term" value="F:unfolded protein binding"/>
    <property type="evidence" value="ECO:0007669"/>
    <property type="project" value="TreeGrafter"/>
</dbReference>
<comment type="similarity">
    <text evidence="1 3 4">Belongs to the GrpE family.</text>
</comment>
<dbReference type="GO" id="GO:0000774">
    <property type="term" value="F:adenyl-nucleotide exchange factor activity"/>
    <property type="evidence" value="ECO:0007669"/>
    <property type="project" value="InterPro"/>
</dbReference>
<sequence length="146" mass="16193">MTKQTHHKIDPKIAQLEASLARALADYANLERRFSEQSSVVIKFATASLITKLLDIRDNLAMASIHIKDQSITMILGALDKLLVEEGVVEVKTDGLYDPSTMECQEMGKGKKNQVVKIIRPGYRLHDRVLRPARVVVGAGSPQDIN</sequence>
<evidence type="ECO:0000256" key="1">
    <source>
        <dbReference type="ARBA" id="ARBA00009054"/>
    </source>
</evidence>
<dbReference type="GO" id="GO:0042803">
    <property type="term" value="F:protein homodimerization activity"/>
    <property type="evidence" value="ECO:0007669"/>
    <property type="project" value="InterPro"/>
</dbReference>
<keyword evidence="3" id="KW-0963">Cytoplasm</keyword>
<dbReference type="CDD" id="cd00446">
    <property type="entry name" value="GrpE"/>
    <property type="match status" value="1"/>
</dbReference>
<dbReference type="InterPro" id="IPR013805">
    <property type="entry name" value="GrpE_CC"/>
</dbReference>
<evidence type="ECO:0000313" key="6">
    <source>
        <dbReference type="Proteomes" id="UP000230796"/>
    </source>
</evidence>
<comment type="function">
    <text evidence="3">Participates actively in the response to hyperosmotic and heat shock by preventing the aggregation of stress-denatured proteins, in association with DnaK and GrpE. It is the nucleotide exchange factor for DnaK and may function as a thermosensor. Unfolded proteins bind initially to DnaJ; upon interaction with the DnaJ-bound protein, DnaK hydrolyzes its bound ATP, resulting in the formation of a stable complex. GrpE releases ADP from DnaK; ATP binding to DnaK triggers the release of the substrate protein, thus completing the reaction cycle. Several rounds of ATP-dependent interactions between DnaJ, DnaK and GrpE are required for fully efficient folding.</text>
</comment>
<dbReference type="HAMAP" id="MF_01151">
    <property type="entry name" value="GrpE"/>
    <property type="match status" value="1"/>
</dbReference>
<name>A0A2H0VHY5_9BACT</name>
<evidence type="ECO:0000256" key="4">
    <source>
        <dbReference type="RuleBase" id="RU004478"/>
    </source>
</evidence>
<comment type="subcellular location">
    <subcellularLocation>
        <location evidence="3">Cytoplasm</location>
    </subcellularLocation>
</comment>
<accession>A0A2H0VHY5</accession>
<reference evidence="6" key="1">
    <citation type="submission" date="2017-09" db="EMBL/GenBank/DDBJ databases">
        <title>Depth-based differentiation of microbial function through sediment-hosted aquifers and enrichment of novel symbionts in the deep terrestrial subsurface.</title>
        <authorList>
            <person name="Probst A.J."/>
            <person name="Ladd B."/>
            <person name="Jarett J.K."/>
            <person name="Geller-Mcgrath D.E."/>
            <person name="Sieber C.M.K."/>
            <person name="Emerson J.B."/>
            <person name="Anantharaman K."/>
            <person name="Thomas B.C."/>
            <person name="Malmstrom R."/>
            <person name="Stieglmeier M."/>
            <person name="Klingl A."/>
            <person name="Woyke T."/>
            <person name="Ryan C.M."/>
            <person name="Banfield J.F."/>
        </authorList>
    </citation>
    <scope>NUCLEOTIDE SEQUENCE [LARGE SCALE GENOMIC DNA]</scope>
</reference>
<dbReference type="Gene3D" id="2.30.22.10">
    <property type="entry name" value="Head domain of nucleotide exchange factor GrpE"/>
    <property type="match status" value="1"/>
</dbReference>
<dbReference type="PANTHER" id="PTHR21237:SF23">
    <property type="entry name" value="GRPE PROTEIN HOMOLOG, MITOCHONDRIAL"/>
    <property type="match status" value="1"/>
</dbReference>
<dbReference type="InterPro" id="IPR000740">
    <property type="entry name" value="GrpE"/>
</dbReference>
<dbReference type="PRINTS" id="PR00773">
    <property type="entry name" value="GRPEPROTEIN"/>
</dbReference>
<dbReference type="GO" id="GO:0005737">
    <property type="term" value="C:cytoplasm"/>
    <property type="evidence" value="ECO:0007669"/>
    <property type="project" value="UniProtKB-SubCell"/>
</dbReference>
<comment type="caution">
    <text evidence="5">The sequence shown here is derived from an EMBL/GenBank/DDBJ whole genome shotgun (WGS) entry which is preliminary data.</text>
</comment>
<keyword evidence="2 3" id="KW-0143">Chaperone</keyword>
<dbReference type="PANTHER" id="PTHR21237">
    <property type="entry name" value="GRPE PROTEIN"/>
    <property type="match status" value="1"/>
</dbReference>
<dbReference type="InterPro" id="IPR009012">
    <property type="entry name" value="GrpE_head"/>
</dbReference>
<organism evidence="5 6">
    <name type="scientific">Candidatus Collierbacteria bacterium CG10_big_fil_rev_8_21_14_0_10_44_9</name>
    <dbReference type="NCBI Taxonomy" id="1974535"/>
    <lineage>
        <taxon>Bacteria</taxon>
        <taxon>Candidatus Collieribacteriota</taxon>
    </lineage>
</organism>
<proteinExistence type="inferred from homology"/>
<comment type="subunit">
    <text evidence="3">Homodimer.</text>
</comment>
<dbReference type="Gene3D" id="3.90.20.20">
    <property type="match status" value="1"/>
</dbReference>
<keyword evidence="3" id="KW-0346">Stress response</keyword>
<dbReference type="EMBL" id="PFAF01000068">
    <property type="protein sequence ID" value="PIR98725.1"/>
    <property type="molecule type" value="Genomic_DNA"/>
</dbReference>
<protein>
    <recommendedName>
        <fullName evidence="3">Protein GrpE</fullName>
    </recommendedName>
    <alternativeName>
        <fullName evidence="3">HSP-70 cofactor</fullName>
    </alternativeName>
</protein>
<dbReference type="SUPFAM" id="SSF51064">
    <property type="entry name" value="Head domain of nucleotide exchange factor GrpE"/>
    <property type="match status" value="1"/>
</dbReference>